<dbReference type="AlphaFoldDB" id="A0A4T0IFB8"/>
<feature type="chain" id="PRO_5020330412" evidence="2">
    <location>
        <begin position="26"/>
        <end position="110"/>
    </location>
</feature>
<proteinExistence type="predicted"/>
<feature type="signal peptide" evidence="2">
    <location>
        <begin position="1"/>
        <end position="25"/>
    </location>
</feature>
<gene>
    <name evidence="3" type="ORF">E3P86_04173</name>
</gene>
<dbReference type="Proteomes" id="UP000310689">
    <property type="component" value="Unassembled WGS sequence"/>
</dbReference>
<feature type="region of interest" description="Disordered" evidence="1">
    <location>
        <begin position="83"/>
        <end position="110"/>
    </location>
</feature>
<accession>A0A4T0IFB8</accession>
<comment type="caution">
    <text evidence="3">The sequence shown here is derived from an EMBL/GenBank/DDBJ whole genome shotgun (WGS) entry which is preliminary data.</text>
</comment>
<evidence type="ECO:0000256" key="1">
    <source>
        <dbReference type="SAM" id="MobiDB-lite"/>
    </source>
</evidence>
<name>A0A4T0IFB8_WALIC</name>
<keyword evidence="2" id="KW-0732">Signal</keyword>
<protein>
    <submittedName>
        <fullName evidence="3">Uncharacterized protein</fullName>
    </submittedName>
</protein>
<feature type="compositionally biased region" description="Basic and acidic residues" evidence="1">
    <location>
        <begin position="83"/>
        <end position="102"/>
    </location>
</feature>
<reference evidence="3 4" key="1">
    <citation type="submission" date="2019-03" db="EMBL/GenBank/DDBJ databases">
        <title>Sequencing 23 genomes of Wallemia ichthyophaga.</title>
        <authorList>
            <person name="Gostincar C."/>
        </authorList>
    </citation>
    <scope>NUCLEOTIDE SEQUENCE [LARGE SCALE GENOMIC DNA]</scope>
    <source>
        <strain evidence="3 4">EXF-6200</strain>
    </source>
</reference>
<evidence type="ECO:0000313" key="4">
    <source>
        <dbReference type="Proteomes" id="UP000310689"/>
    </source>
</evidence>
<evidence type="ECO:0000313" key="3">
    <source>
        <dbReference type="EMBL" id="TIB25465.1"/>
    </source>
</evidence>
<sequence>MNPFQLVRSSIALLVVAAVLSVSTAAPLDVRGFGAGKRALRARDEHDGRIDFHHLTHDDEKELNSSGEYYPELYSEEAINYKGEHKGEHKHHDDKHEHDDCRGNFMSKIL</sequence>
<evidence type="ECO:0000256" key="2">
    <source>
        <dbReference type="SAM" id="SignalP"/>
    </source>
</evidence>
<dbReference type="EMBL" id="SPOI01000630">
    <property type="protein sequence ID" value="TIB25465.1"/>
    <property type="molecule type" value="Genomic_DNA"/>
</dbReference>
<organism evidence="3 4">
    <name type="scientific">Wallemia ichthyophaga</name>
    <dbReference type="NCBI Taxonomy" id="245174"/>
    <lineage>
        <taxon>Eukaryota</taxon>
        <taxon>Fungi</taxon>
        <taxon>Dikarya</taxon>
        <taxon>Basidiomycota</taxon>
        <taxon>Wallemiomycotina</taxon>
        <taxon>Wallemiomycetes</taxon>
        <taxon>Wallemiales</taxon>
        <taxon>Wallemiaceae</taxon>
        <taxon>Wallemia</taxon>
    </lineage>
</organism>